<accession>A0A3G5AIY3</accession>
<dbReference type="InterPro" id="IPR001841">
    <property type="entry name" value="Znf_RING"/>
</dbReference>
<keyword evidence="1" id="KW-0479">Metal-binding</keyword>
<evidence type="ECO:0000259" key="7">
    <source>
        <dbReference type="PROSITE" id="PS51270"/>
    </source>
</evidence>
<evidence type="ECO:0000256" key="1">
    <source>
        <dbReference type="ARBA" id="ARBA00022723"/>
    </source>
</evidence>
<evidence type="ECO:0000256" key="2">
    <source>
        <dbReference type="ARBA" id="ARBA00022771"/>
    </source>
</evidence>
<dbReference type="InterPro" id="IPR037275">
    <property type="entry name" value="Znf_CTCHY_sf"/>
</dbReference>
<dbReference type="GO" id="GO:0006511">
    <property type="term" value="P:ubiquitin-dependent protein catabolic process"/>
    <property type="evidence" value="ECO:0007669"/>
    <property type="project" value="TreeGrafter"/>
</dbReference>
<feature type="domain" description="RING-type" evidence="5">
    <location>
        <begin position="173"/>
        <end position="219"/>
    </location>
</feature>
<dbReference type="InterPro" id="IPR013083">
    <property type="entry name" value="Znf_RING/FYVE/PHD"/>
</dbReference>
<evidence type="ECO:0000259" key="5">
    <source>
        <dbReference type="PROSITE" id="PS50089"/>
    </source>
</evidence>
<sequence>MNPAQEKEEPICERVFSPLEYPLQASILYHDEKQNLFGCSHYRRNAKIRGSCCNLFYSCRFCHDEQTDHEINRKEIRDMICTFCIQQGIFRIQPICATCVDCQSQIARYFCTICKFFDDAPDRDIYHCSSCGICRRGRQEDYWHCDTCNSCYLKSRFKPGLVHTCIENVLAQCPICLQDLFHSVISVTMLRCGHAIHVSCLHIYQQNNTHTILVCPVCKKSLQAPDSDSSILFQRQIGDYLITHPMPEEYKQWKATVLCNDCLQYAQVSFHFSFHQCPHCKSYNTNLESKYLPGIPNSYLDPAINLIAEDDVLFQELIHMVDAVRLYNEDEL</sequence>
<dbReference type="Pfam" id="PF13639">
    <property type="entry name" value="zf-RING_2"/>
    <property type="match status" value="1"/>
</dbReference>
<keyword evidence="2 4" id="KW-0863">Zinc-finger</keyword>
<name>A0A3G5AIY3_9VIRU</name>
<dbReference type="InterPro" id="IPR017921">
    <property type="entry name" value="Znf_CTCHY"/>
</dbReference>
<dbReference type="InterPro" id="IPR039512">
    <property type="entry name" value="RCHY1_zinc-ribbon"/>
</dbReference>
<dbReference type="SMART" id="SM00184">
    <property type="entry name" value="RING"/>
    <property type="match status" value="1"/>
</dbReference>
<dbReference type="GO" id="GO:0061630">
    <property type="term" value="F:ubiquitin protein ligase activity"/>
    <property type="evidence" value="ECO:0007669"/>
    <property type="project" value="TreeGrafter"/>
</dbReference>
<evidence type="ECO:0000259" key="6">
    <source>
        <dbReference type="PROSITE" id="PS51266"/>
    </source>
</evidence>
<evidence type="ECO:0000256" key="4">
    <source>
        <dbReference type="PROSITE-ProRule" id="PRU00175"/>
    </source>
</evidence>
<protein>
    <submittedName>
        <fullName evidence="8">Zf-CHY-domain-containing protein</fullName>
    </submittedName>
</protein>
<dbReference type="GO" id="GO:0016567">
    <property type="term" value="P:protein ubiquitination"/>
    <property type="evidence" value="ECO:0007669"/>
    <property type="project" value="TreeGrafter"/>
</dbReference>
<keyword evidence="3" id="KW-0862">Zinc</keyword>
<dbReference type="InterPro" id="IPR008913">
    <property type="entry name" value="Znf_CHY"/>
</dbReference>
<dbReference type="PANTHER" id="PTHR21319:SF0">
    <property type="entry name" value="AND RING FINGER DOMAIN PROTEIN, PUTATIVE (AFU_ORTHOLOGUE AFUA_1G08900)-RELATED"/>
    <property type="match status" value="1"/>
</dbReference>
<dbReference type="Pfam" id="PF05495">
    <property type="entry name" value="zf-CHY"/>
    <property type="match status" value="1"/>
</dbReference>
<feature type="domain" description="CTCHY-type" evidence="7">
    <location>
        <begin position="106"/>
        <end position="173"/>
    </location>
</feature>
<dbReference type="Gene3D" id="3.30.40.10">
    <property type="entry name" value="Zinc/RING finger domain, C3HC4 (zinc finger)"/>
    <property type="match status" value="1"/>
</dbReference>
<proteinExistence type="predicted"/>
<organism evidence="8">
    <name type="scientific">Sylvanvirus sp</name>
    <dbReference type="NCBI Taxonomy" id="2487774"/>
    <lineage>
        <taxon>Viruses</taxon>
    </lineage>
</organism>
<dbReference type="Pfam" id="PF14599">
    <property type="entry name" value="zinc_ribbon_6"/>
    <property type="match status" value="1"/>
</dbReference>
<dbReference type="EMBL" id="MK072538">
    <property type="protein sequence ID" value="AYV87182.1"/>
    <property type="molecule type" value="Genomic_DNA"/>
</dbReference>
<dbReference type="GO" id="GO:0008270">
    <property type="term" value="F:zinc ion binding"/>
    <property type="evidence" value="ECO:0007669"/>
    <property type="project" value="UniProtKB-KW"/>
</dbReference>
<dbReference type="SUPFAM" id="SSF161219">
    <property type="entry name" value="CHY zinc finger-like"/>
    <property type="match status" value="1"/>
</dbReference>
<dbReference type="PROSITE" id="PS50089">
    <property type="entry name" value="ZF_RING_2"/>
    <property type="match status" value="1"/>
</dbReference>
<dbReference type="InterPro" id="IPR037274">
    <property type="entry name" value="Znf_CHY_sf"/>
</dbReference>
<reference evidence="8" key="1">
    <citation type="submission" date="2018-10" db="EMBL/GenBank/DDBJ databases">
        <title>Hidden diversity of soil giant viruses.</title>
        <authorList>
            <person name="Schulz F."/>
            <person name="Alteio L."/>
            <person name="Goudeau D."/>
            <person name="Ryan E.M."/>
            <person name="Malmstrom R.R."/>
            <person name="Blanchard J."/>
            <person name="Woyke T."/>
        </authorList>
    </citation>
    <scope>NUCLEOTIDE SEQUENCE</scope>
    <source>
        <strain evidence="8">SYV1</strain>
    </source>
</reference>
<dbReference type="Gene3D" id="2.20.28.10">
    <property type="match status" value="1"/>
</dbReference>
<dbReference type="SUPFAM" id="SSF57850">
    <property type="entry name" value="RING/U-box"/>
    <property type="match status" value="1"/>
</dbReference>
<dbReference type="PROSITE" id="PS51266">
    <property type="entry name" value="ZF_CHY"/>
    <property type="match status" value="1"/>
</dbReference>
<evidence type="ECO:0000256" key="3">
    <source>
        <dbReference type="ARBA" id="ARBA00022833"/>
    </source>
</evidence>
<gene>
    <name evidence="8" type="ORF">Sylvanvirus32_6</name>
</gene>
<dbReference type="PROSITE" id="PS51270">
    <property type="entry name" value="ZF_CTCHY"/>
    <property type="match status" value="1"/>
</dbReference>
<evidence type="ECO:0000313" key="8">
    <source>
        <dbReference type="EMBL" id="AYV87182.1"/>
    </source>
</evidence>
<feature type="domain" description="CHY-type" evidence="6">
    <location>
        <begin position="32"/>
        <end position="104"/>
    </location>
</feature>
<dbReference type="PANTHER" id="PTHR21319">
    <property type="entry name" value="RING FINGER AND CHY ZINC FINGER DOMAIN-CONTAINING PROTEIN 1"/>
    <property type="match status" value="1"/>
</dbReference>
<dbReference type="SUPFAM" id="SSF161245">
    <property type="entry name" value="Zinc hairpin stack"/>
    <property type="match status" value="1"/>
</dbReference>